<dbReference type="AlphaFoldDB" id="A0A1W0E8V5"/>
<evidence type="ECO:0000313" key="1">
    <source>
        <dbReference type="EMBL" id="OQS55661.1"/>
    </source>
</evidence>
<keyword evidence="2" id="KW-1185">Reference proteome</keyword>
<dbReference type="Proteomes" id="UP000192758">
    <property type="component" value="Unassembled WGS sequence"/>
</dbReference>
<proteinExistence type="predicted"/>
<reference evidence="1 2" key="1">
    <citation type="journal article" date="2017" name="Environ. Microbiol.">
        <title>Decay of the glycolytic pathway and adaptation to intranuclear parasitism within Enterocytozoonidae microsporidia.</title>
        <authorList>
            <person name="Wiredu Boakye D."/>
            <person name="Jaroenlak P."/>
            <person name="Prachumwat A."/>
            <person name="Williams T.A."/>
            <person name="Bateman K.S."/>
            <person name="Itsathitphaisarn O."/>
            <person name="Sritunyalucksana K."/>
            <person name="Paszkiewicz K.H."/>
            <person name="Moore K.A."/>
            <person name="Stentiford G.D."/>
            <person name="Williams B.A."/>
        </authorList>
    </citation>
    <scope>NUCLEOTIDE SEQUENCE [LARGE SCALE GENOMIC DNA]</scope>
    <source>
        <strain evidence="1 2">TH1</strain>
    </source>
</reference>
<accession>A0A1W0E8V5</accession>
<evidence type="ECO:0000313" key="2">
    <source>
        <dbReference type="Proteomes" id="UP000192758"/>
    </source>
</evidence>
<comment type="caution">
    <text evidence="1">The sequence shown here is derived from an EMBL/GenBank/DDBJ whole genome shotgun (WGS) entry which is preliminary data.</text>
</comment>
<organism evidence="1 2">
    <name type="scientific">Ecytonucleospora hepatopenaei</name>
    <dbReference type="NCBI Taxonomy" id="646526"/>
    <lineage>
        <taxon>Eukaryota</taxon>
        <taxon>Fungi</taxon>
        <taxon>Fungi incertae sedis</taxon>
        <taxon>Microsporidia</taxon>
        <taxon>Enterocytozoonidae</taxon>
        <taxon>Ecytonucleospora</taxon>
    </lineage>
</organism>
<dbReference type="VEuPathDB" id="MicrosporidiaDB:EHP00_1395"/>
<sequence length="84" mass="9800">MSQGRILALRDKNLTYKEISNKIKILLTTTVKRIVKKETTDRKYGSGTFSMVSEAQRVFKIELLRSDKNFLIIKLLILLKRVLM</sequence>
<dbReference type="EMBL" id="MNPJ01000004">
    <property type="protein sequence ID" value="OQS55661.1"/>
    <property type="molecule type" value="Genomic_DNA"/>
</dbReference>
<gene>
    <name evidence="1" type="ORF">EHP00_1395</name>
</gene>
<protein>
    <submittedName>
        <fullName evidence="1">Uncharacterized protein</fullName>
    </submittedName>
</protein>
<name>A0A1W0E8V5_9MICR</name>